<keyword evidence="4" id="KW-1185">Reference proteome</keyword>
<dbReference type="GO" id="GO:0016746">
    <property type="term" value="F:acyltransferase activity"/>
    <property type="evidence" value="ECO:0007669"/>
    <property type="project" value="UniProtKB-KW"/>
</dbReference>
<comment type="similarity">
    <text evidence="1">Belongs to the transferase hexapeptide repeat family.</text>
</comment>
<dbReference type="PANTHER" id="PTHR23416">
    <property type="entry name" value="SIALIC ACID SYNTHASE-RELATED"/>
    <property type="match status" value="1"/>
</dbReference>
<gene>
    <name evidence="3" type="ORF">QO010_000876</name>
</gene>
<evidence type="ECO:0000256" key="2">
    <source>
        <dbReference type="ARBA" id="ARBA00022679"/>
    </source>
</evidence>
<dbReference type="InterPro" id="IPR011004">
    <property type="entry name" value="Trimer_LpxA-like_sf"/>
</dbReference>
<dbReference type="SUPFAM" id="SSF51161">
    <property type="entry name" value="Trimeric LpxA-like enzymes"/>
    <property type="match status" value="1"/>
</dbReference>
<evidence type="ECO:0000313" key="3">
    <source>
        <dbReference type="EMBL" id="MDQ0463128.1"/>
    </source>
</evidence>
<sequence length="186" mass="19997">MSELDIAANRAARKWTTGELLGRALWETGGQLLFALTPRPFWGWRRQLLRLFGARIAKGVHLHPRVRITVPWNLDIAEYAAVGEDVRLYNLGLVSIGAAATVSQGAHLCAGTHDYRKADLPLVKATIRIEGGAWVCADAFIGPGVTVGDHAIVGARAVAVRDVAPYAIMAGNPARQIGLREMRGGA</sequence>
<protein>
    <submittedName>
        <fullName evidence="3">Colanic acid biosynthesis acetyltransferase WcaF</fullName>
        <ecNumber evidence="3">2.3.1.-</ecNumber>
    </submittedName>
</protein>
<dbReference type="CDD" id="cd05825">
    <property type="entry name" value="LbH_wcaF_like"/>
    <property type="match status" value="1"/>
</dbReference>
<organism evidence="3 4">
    <name type="scientific">Caulobacter ginsengisoli</name>
    <dbReference type="NCBI Taxonomy" id="400775"/>
    <lineage>
        <taxon>Bacteria</taxon>
        <taxon>Pseudomonadati</taxon>
        <taxon>Pseudomonadota</taxon>
        <taxon>Alphaproteobacteria</taxon>
        <taxon>Caulobacterales</taxon>
        <taxon>Caulobacteraceae</taxon>
        <taxon>Caulobacter</taxon>
    </lineage>
</organism>
<evidence type="ECO:0000256" key="1">
    <source>
        <dbReference type="ARBA" id="ARBA00007274"/>
    </source>
</evidence>
<dbReference type="InterPro" id="IPR051159">
    <property type="entry name" value="Hexapeptide_acetyltransf"/>
</dbReference>
<dbReference type="EC" id="2.3.1.-" evidence="3"/>
<keyword evidence="3" id="KW-0012">Acyltransferase</keyword>
<accession>A0ABU0IM90</accession>
<dbReference type="Gene3D" id="2.160.10.10">
    <property type="entry name" value="Hexapeptide repeat proteins"/>
    <property type="match status" value="1"/>
</dbReference>
<reference evidence="3 4" key="1">
    <citation type="submission" date="2023-07" db="EMBL/GenBank/DDBJ databases">
        <title>Genomic Encyclopedia of Type Strains, Phase IV (KMG-IV): sequencing the most valuable type-strain genomes for metagenomic binning, comparative biology and taxonomic classification.</title>
        <authorList>
            <person name="Goeker M."/>
        </authorList>
    </citation>
    <scope>NUCLEOTIDE SEQUENCE [LARGE SCALE GENOMIC DNA]</scope>
    <source>
        <strain evidence="3 4">DSM 18695</strain>
    </source>
</reference>
<keyword evidence="2 3" id="KW-0808">Transferase</keyword>
<name>A0ABU0IM90_9CAUL</name>
<evidence type="ECO:0000313" key="4">
    <source>
        <dbReference type="Proteomes" id="UP001228905"/>
    </source>
</evidence>
<dbReference type="PANTHER" id="PTHR23416:SF23">
    <property type="entry name" value="ACETYLTRANSFERASE C18B11.09C-RELATED"/>
    <property type="match status" value="1"/>
</dbReference>
<comment type="caution">
    <text evidence="3">The sequence shown here is derived from an EMBL/GenBank/DDBJ whole genome shotgun (WGS) entry which is preliminary data.</text>
</comment>
<dbReference type="Proteomes" id="UP001228905">
    <property type="component" value="Unassembled WGS sequence"/>
</dbReference>
<proteinExistence type="inferred from homology"/>
<dbReference type="EMBL" id="JAUSVS010000001">
    <property type="protein sequence ID" value="MDQ0463128.1"/>
    <property type="molecule type" value="Genomic_DNA"/>
</dbReference>